<dbReference type="Proteomes" id="UP000014601">
    <property type="component" value="Unassembled WGS sequence"/>
</dbReference>
<accession>S4H2U1</accession>
<protein>
    <submittedName>
        <fullName evidence="1">Uncharacterized protein</fullName>
    </submittedName>
</protein>
<proteinExistence type="predicted"/>
<sequence>MHNFYNLVAKATKHHDLCNTHTTHSHFPNFVSLISVFNNKTRKTTPHFVPNLT</sequence>
<gene>
    <name evidence="1" type="ORF">HMPREF1576_01087</name>
</gene>
<dbReference type="EMBL" id="ATJO01000100">
    <property type="protein sequence ID" value="EPI50202.1"/>
    <property type="molecule type" value="Genomic_DNA"/>
</dbReference>
<name>S4H2U1_9BIFI</name>
<reference evidence="1 2" key="1">
    <citation type="submission" date="2013-06" db="EMBL/GenBank/DDBJ databases">
        <authorList>
            <person name="Weinstock G."/>
            <person name="Sodergren E."/>
            <person name="Lobos E.A."/>
            <person name="Fulton L."/>
            <person name="Fulton R."/>
            <person name="Courtney L."/>
            <person name="Fronick C."/>
            <person name="O'Laughlin M."/>
            <person name="Godfrey J."/>
            <person name="Wilson R.M."/>
            <person name="Miner T."/>
            <person name="Farmer C."/>
            <person name="Delehaunty K."/>
            <person name="Cordes M."/>
            <person name="Minx P."/>
            <person name="Tomlinson C."/>
            <person name="Chen J."/>
            <person name="Wollam A."/>
            <person name="Pepin K.H."/>
            <person name="Bhonagiri V."/>
            <person name="Zhang X."/>
            <person name="Warren W."/>
            <person name="Mitreva M."/>
            <person name="Mardis E.R."/>
            <person name="Wilson R.K."/>
        </authorList>
    </citation>
    <scope>NUCLEOTIDE SEQUENCE [LARGE SCALE GENOMIC DNA]</scope>
    <source>
        <strain evidence="1 2">JCP7719</strain>
    </source>
</reference>
<organism evidence="1 2">
    <name type="scientific">Gardnerella pickettii JCP7719</name>
    <dbReference type="NCBI Taxonomy" id="1261061"/>
    <lineage>
        <taxon>Bacteria</taxon>
        <taxon>Bacillati</taxon>
        <taxon>Actinomycetota</taxon>
        <taxon>Actinomycetes</taxon>
        <taxon>Bifidobacteriales</taxon>
        <taxon>Bifidobacteriaceae</taxon>
        <taxon>Gardnerella</taxon>
        <taxon>Gardnerella pickettii</taxon>
    </lineage>
</organism>
<comment type="caution">
    <text evidence="1">The sequence shown here is derived from an EMBL/GenBank/DDBJ whole genome shotgun (WGS) entry which is preliminary data.</text>
</comment>
<dbReference type="HOGENOM" id="CLU_3061911_0_0_11"/>
<evidence type="ECO:0000313" key="2">
    <source>
        <dbReference type="Proteomes" id="UP000014601"/>
    </source>
</evidence>
<evidence type="ECO:0000313" key="1">
    <source>
        <dbReference type="EMBL" id="EPI50202.1"/>
    </source>
</evidence>
<dbReference type="AlphaFoldDB" id="S4H2U1"/>